<protein>
    <submittedName>
        <fullName evidence="1">Putative lipoprotein</fullName>
    </submittedName>
</protein>
<dbReference type="RefSeq" id="WP_012831780.1">
    <property type="nucleotide sequence ID" value="NC_013440.1"/>
</dbReference>
<dbReference type="CDD" id="cd12105">
    <property type="entry name" value="HmuY"/>
    <property type="match status" value="1"/>
</dbReference>
<dbReference type="HOGENOM" id="CLU_1243891_0_0_7"/>
<dbReference type="InterPro" id="IPR025921">
    <property type="entry name" value="HmuY"/>
</dbReference>
<dbReference type="eggNOG" id="ENOG503304P">
    <property type="taxonomic scope" value="Bacteria"/>
</dbReference>
<keyword evidence="1" id="KW-0449">Lipoprotein</keyword>
<dbReference type="Pfam" id="PF14064">
    <property type="entry name" value="HmuY"/>
    <property type="match status" value="1"/>
</dbReference>
<keyword evidence="2" id="KW-1185">Reference proteome</keyword>
<dbReference type="AlphaFoldDB" id="D0LT52"/>
<organism evidence="1 2">
    <name type="scientific">Haliangium ochraceum (strain DSM 14365 / JCM 11303 / SMP-2)</name>
    <dbReference type="NCBI Taxonomy" id="502025"/>
    <lineage>
        <taxon>Bacteria</taxon>
        <taxon>Pseudomonadati</taxon>
        <taxon>Myxococcota</taxon>
        <taxon>Polyangia</taxon>
        <taxon>Haliangiales</taxon>
        <taxon>Kofleriaceae</taxon>
        <taxon>Haliangium</taxon>
    </lineage>
</organism>
<evidence type="ECO:0000313" key="2">
    <source>
        <dbReference type="Proteomes" id="UP000001880"/>
    </source>
</evidence>
<sequence length="222" mass="23264">MHNAVRTPMALLLATGAMLHAGCADDLSQRLGPDANTEAPNVVADAGDNGVRSATIDAHVEEPWIYLDLDSGSEVDAALAESDDGAEAWDLGFRRFHIKLNGGFSGPGQGAAALLPDADFDALAELPAEAAFLEDTDDHNDNGVPDYVMSTGDTAWFDYSVTTHVLTPKALVYAVRAADGAVFKFEMLAYYNDAGNGGYPSFRWSPLAAPAAAGHPAAIAPQ</sequence>
<dbReference type="Proteomes" id="UP000001880">
    <property type="component" value="Chromosome"/>
</dbReference>
<gene>
    <name evidence="1" type="ordered locus">Hoch_6724</name>
</gene>
<dbReference type="OrthoDB" id="5510929at2"/>
<dbReference type="KEGG" id="hoh:Hoch_6724"/>
<reference evidence="1 2" key="1">
    <citation type="journal article" date="2010" name="Stand. Genomic Sci.">
        <title>Complete genome sequence of Haliangium ochraceum type strain (SMP-2).</title>
        <authorList>
            <consortium name="US DOE Joint Genome Institute (JGI-PGF)"/>
            <person name="Ivanova N."/>
            <person name="Daum C."/>
            <person name="Lang E."/>
            <person name="Abt B."/>
            <person name="Kopitz M."/>
            <person name="Saunders E."/>
            <person name="Lapidus A."/>
            <person name="Lucas S."/>
            <person name="Glavina Del Rio T."/>
            <person name="Nolan M."/>
            <person name="Tice H."/>
            <person name="Copeland A."/>
            <person name="Cheng J.F."/>
            <person name="Chen F."/>
            <person name="Bruce D."/>
            <person name="Goodwin L."/>
            <person name="Pitluck S."/>
            <person name="Mavromatis K."/>
            <person name="Pati A."/>
            <person name="Mikhailova N."/>
            <person name="Chen A."/>
            <person name="Palaniappan K."/>
            <person name="Land M."/>
            <person name="Hauser L."/>
            <person name="Chang Y.J."/>
            <person name="Jeffries C.D."/>
            <person name="Detter J.C."/>
            <person name="Brettin T."/>
            <person name="Rohde M."/>
            <person name="Goker M."/>
            <person name="Bristow J."/>
            <person name="Markowitz V."/>
            <person name="Eisen J.A."/>
            <person name="Hugenholtz P."/>
            <person name="Kyrpides N.C."/>
            <person name="Klenk H.P."/>
        </authorList>
    </citation>
    <scope>NUCLEOTIDE SEQUENCE [LARGE SCALE GENOMIC DNA]</scope>
    <source>
        <strain evidence="2">DSM 14365 / CIP 107738 / JCM 11303 / AJ 13395 / SMP-2</strain>
    </source>
</reference>
<name>D0LT52_HALO1</name>
<proteinExistence type="predicted"/>
<evidence type="ECO:0000313" key="1">
    <source>
        <dbReference type="EMBL" id="ACY19188.1"/>
    </source>
</evidence>
<accession>D0LT52</accession>
<dbReference type="STRING" id="502025.Hoch_6724"/>
<dbReference type="EMBL" id="CP001804">
    <property type="protein sequence ID" value="ACY19188.1"/>
    <property type="molecule type" value="Genomic_DNA"/>
</dbReference>